<dbReference type="Proteomes" id="UP000256779">
    <property type="component" value="Unassembled WGS sequence"/>
</dbReference>
<dbReference type="RefSeq" id="WP_115870352.1">
    <property type="nucleotide sequence ID" value="NZ_QREG01000033.1"/>
</dbReference>
<proteinExistence type="predicted"/>
<reference evidence="2 3" key="1">
    <citation type="submission" date="2018-07" db="EMBL/GenBank/DDBJ databases">
        <title>Genomic Encyclopedia of Type Strains, Phase IV (KMG-IV): sequencing the most valuable type-strain genomes for metagenomic binning, comparative biology and taxonomic classification.</title>
        <authorList>
            <person name="Goeker M."/>
        </authorList>
    </citation>
    <scope>NUCLEOTIDE SEQUENCE [LARGE SCALE GENOMIC DNA]</scope>
    <source>
        <strain evidence="2 3">DSM 4134</strain>
    </source>
</reference>
<dbReference type="EMBL" id="QREG01000033">
    <property type="protein sequence ID" value="RED92055.1"/>
    <property type="molecule type" value="Genomic_DNA"/>
</dbReference>
<organism evidence="2 3">
    <name type="scientific">Marinoscillum furvescens DSM 4134</name>
    <dbReference type="NCBI Taxonomy" id="1122208"/>
    <lineage>
        <taxon>Bacteria</taxon>
        <taxon>Pseudomonadati</taxon>
        <taxon>Bacteroidota</taxon>
        <taxon>Cytophagia</taxon>
        <taxon>Cytophagales</taxon>
        <taxon>Reichenbachiellaceae</taxon>
        <taxon>Marinoscillum</taxon>
    </lineage>
</organism>
<dbReference type="Gene3D" id="3.40.50.1820">
    <property type="entry name" value="alpha/beta hydrolase"/>
    <property type="match status" value="1"/>
</dbReference>
<evidence type="ECO:0000313" key="2">
    <source>
        <dbReference type="EMBL" id="RED92055.1"/>
    </source>
</evidence>
<protein>
    <submittedName>
        <fullName evidence="2">Esterase/lipase</fullName>
    </submittedName>
</protein>
<dbReference type="OrthoDB" id="5416147at2"/>
<accession>A0A3D9KZ85</accession>
<comment type="caution">
    <text evidence="2">The sequence shown here is derived from an EMBL/GenBank/DDBJ whole genome shotgun (WGS) entry which is preliminary data.</text>
</comment>
<evidence type="ECO:0000313" key="3">
    <source>
        <dbReference type="Proteomes" id="UP000256779"/>
    </source>
</evidence>
<dbReference type="AlphaFoldDB" id="A0A3D9KZ85"/>
<dbReference type="InterPro" id="IPR029058">
    <property type="entry name" value="AB_hydrolase_fold"/>
</dbReference>
<sequence>MKYLIGLGVAILVIAAAYFFGPRAKFDPILSPEVELWDISLDSLDRYVRAKDQDLPNLKPDNESRIVWADSIRKTPYSVVYLHGFTASPMESHPTHVEFAKRLGCNLYIPLLAGHGLEDEDSFLELTPNELIASAKEAVAIGQLLGENVIVMSCSTGSTLAIYLAGANVEIIDALLMYSPNIALFDRSARMLTGPWGEQILKKMLGDYRKPAKEPEGPAKQYWTTTYRTEGLIALQALLDETMTPEVFERVEQPYFVGFYYRDEENQDKTISIDAIRAFDRYTATPADHKKLMAFPDAGEHVIANPVKSKNVEAVLEASLEFAEEMLEVNVVTE</sequence>
<evidence type="ECO:0000259" key="1">
    <source>
        <dbReference type="Pfam" id="PF12697"/>
    </source>
</evidence>
<gene>
    <name evidence="2" type="ORF">C7460_13324</name>
</gene>
<keyword evidence="3" id="KW-1185">Reference proteome</keyword>
<dbReference type="InterPro" id="IPR000073">
    <property type="entry name" value="AB_hydrolase_1"/>
</dbReference>
<dbReference type="Pfam" id="PF12697">
    <property type="entry name" value="Abhydrolase_6"/>
    <property type="match status" value="1"/>
</dbReference>
<dbReference type="SUPFAM" id="SSF53474">
    <property type="entry name" value="alpha/beta-Hydrolases"/>
    <property type="match status" value="1"/>
</dbReference>
<name>A0A3D9KZ85_MARFU</name>
<feature type="domain" description="AB hydrolase-1" evidence="1">
    <location>
        <begin position="79"/>
        <end position="301"/>
    </location>
</feature>